<dbReference type="InterPro" id="IPR003599">
    <property type="entry name" value="Ig_sub"/>
</dbReference>
<keyword evidence="5" id="KW-0677">Repeat</keyword>
<reference evidence="17" key="2">
    <citation type="submission" date="2025-09" db="UniProtKB">
        <authorList>
            <consortium name="Ensembl"/>
        </authorList>
    </citation>
    <scope>IDENTIFICATION</scope>
</reference>
<feature type="compositionally biased region" description="Polar residues" evidence="15">
    <location>
        <begin position="724"/>
        <end position="742"/>
    </location>
</feature>
<evidence type="ECO:0000256" key="7">
    <source>
        <dbReference type="ARBA" id="ARBA00023157"/>
    </source>
</evidence>
<evidence type="ECO:0000313" key="17">
    <source>
        <dbReference type="Ensembl" id="ENSLLEP00000028390.1"/>
    </source>
</evidence>
<dbReference type="Proteomes" id="UP000694569">
    <property type="component" value="Unplaced"/>
</dbReference>
<dbReference type="InterPro" id="IPR013098">
    <property type="entry name" value="Ig_I-set"/>
</dbReference>
<keyword evidence="6" id="KW-0175">Coiled coil</keyword>
<keyword evidence="3" id="KW-0963">Cytoplasm</keyword>
<dbReference type="InterPro" id="IPR003598">
    <property type="entry name" value="Ig_sub2"/>
</dbReference>
<dbReference type="InterPro" id="IPR013783">
    <property type="entry name" value="Ig-like_fold"/>
</dbReference>
<feature type="domain" description="Ig-like" evidence="16">
    <location>
        <begin position="948"/>
        <end position="1032"/>
    </location>
</feature>
<dbReference type="CDD" id="cd20972">
    <property type="entry name" value="IgI_2_Titin_Z1z2-like"/>
    <property type="match status" value="1"/>
</dbReference>
<evidence type="ECO:0000259" key="16">
    <source>
        <dbReference type="PROSITE" id="PS50835"/>
    </source>
</evidence>
<evidence type="ECO:0000256" key="8">
    <source>
        <dbReference type="ARBA" id="ARBA00023203"/>
    </source>
</evidence>
<evidence type="ECO:0000256" key="13">
    <source>
        <dbReference type="ARBA" id="ARBA00065479"/>
    </source>
</evidence>
<feature type="region of interest" description="Disordered" evidence="15">
    <location>
        <begin position="724"/>
        <end position="743"/>
    </location>
</feature>
<dbReference type="InterPro" id="IPR036179">
    <property type="entry name" value="Ig-like_dom_sf"/>
</dbReference>
<evidence type="ECO:0000256" key="15">
    <source>
        <dbReference type="SAM" id="MobiDB-lite"/>
    </source>
</evidence>
<keyword evidence="10" id="KW-0393">Immunoglobulin domain</keyword>
<evidence type="ECO:0000256" key="4">
    <source>
        <dbReference type="ARBA" id="ARBA00022553"/>
    </source>
</evidence>
<evidence type="ECO:0000256" key="2">
    <source>
        <dbReference type="ARBA" id="ARBA00004216"/>
    </source>
</evidence>
<dbReference type="GO" id="GO:0005634">
    <property type="term" value="C:nucleus"/>
    <property type="evidence" value="ECO:0007669"/>
    <property type="project" value="UniProtKB-SubCell"/>
</dbReference>
<feature type="domain" description="Ig-like" evidence="16">
    <location>
        <begin position="301"/>
        <end position="391"/>
    </location>
</feature>
<comment type="function">
    <text evidence="11">Component of the sarcomere that tethers together nebulin (skeletal muscle) and nebulette (cardiac muscle) to alpha-actinin, at the Z lines.</text>
</comment>
<evidence type="ECO:0000256" key="10">
    <source>
        <dbReference type="ARBA" id="ARBA00023319"/>
    </source>
</evidence>
<evidence type="ECO:0000256" key="1">
    <source>
        <dbReference type="ARBA" id="ARBA00004123"/>
    </source>
</evidence>
<feature type="region of interest" description="Disordered" evidence="15">
    <location>
        <begin position="42"/>
        <end position="62"/>
    </location>
</feature>
<dbReference type="GeneTree" id="ENSGT00940000153441"/>
<keyword evidence="8" id="KW-0009">Actin-binding</keyword>
<dbReference type="InterPro" id="IPR007110">
    <property type="entry name" value="Ig-like_dom"/>
</dbReference>
<dbReference type="PANTHER" id="PTHR47633">
    <property type="entry name" value="IMMUNOGLOBULIN"/>
    <property type="match status" value="1"/>
</dbReference>
<keyword evidence="7" id="KW-1015">Disulfide bond</keyword>
<sequence length="1324" mass="147557">MGQQNSRPSHKEASNDMQDDNIEDSSSISQLLRENYLADSTIHHENRNSVHSETISPSHSYHHSICSNKVEELGGADELLDLSAFLSQEELDQSVHLARQSIDQNGKATDTQTNLKCPPRELKRQSRSAVKPPESKSSNSLVPEKEELSNFHDDHVEKDQKSPVEEGKETNKPQQRFNPYGTEAESKKEFLNKAADFIEELSSLFKANSSKRIRPKTVRNRRSKRDLKSGTLEEDVSNYTSQSENRERPVCTPVETEITTTVTEKIDSLEAVEPEIDKDTLQAETDTPSSFYLEETISQPPNFIQKLKSREVTEGSRVQLDCIVVGIPTPEVRWYCEGKELENSPDIQIQKNGDIQSLVITEAFEEDTGRYSCFASNIYGTDSTSAEIYIEGASSSESEGDTIKADMDQSQSEPASATEDKSNLEMNPHSNMNPVTIQPTMIHQSASPPSYLQGLDGKPLIAAPVFTKTLQDLTSSEGQLVVFESRVKGSPSPKVEWYREGTLIEDSPDFRILQKKPRSMSEPEEICTLVIAEVFSEDSGMFTCTASNKYGTTSSTAFLTVKGDDENNSKSPITISTINIDAFKQEPLPSAPTQVEAPPKPKLEGVLVNHNEPRPSSKIGLRVHFNLPEDDKGSETSSEDNVSVGKQFETNTQDMFNGQSFGALKEPPPVFAKPKLDAGKLQQLHNQVLFEQQLQPPSLSPTGKDVLPPTSVVQNASSGAQSYTFSSPVQYRTNPDLTNNTPIVKYPTSAPSTLSSFKPWTTSTESTQEVYPEVMPSSTKTEPSMFTATELFFSSPPPSTQTAKNNFQAQTVSPTPVSPPHVQNPVAFLSSVLPSLPSTPAPTNAMGLPKSASISFHGSNKKNLKLVRFSTHDQIREQKDLVAQELERKLSFKDSVSVHNQRQQEYKISSFEQRLMNEIEFRLERTPVDESDDEIQHDEIPTGKCIAPIFDRRLKHFRVVEGTPVTFTCKVVGIPIPKVYWFKDGKQISKKNQHCKMIREGDGTCSLNIEFATNDDDGNYTIMAANPQGRISCSGHLLVQTAPLRPRNIPTVLSHRVRPHVLEVENESVQERFYRPYFLQAPGDMVAHEGRLCRLDCKVSGLPSPDIMWLLNGRPVSPDATHKMLIRENGIHSLLIDPLSQADAGTYTCIATNKRGQNSFSLELSVMAKEIKKPPIFLEKLQNCGIPEGHPVRLESRVVGMPPPIFYWKKDNETIPAYKQRFSMHQDTTGYVCLLIQPARKEDAGWYTLSAKNEAGIVSCTARLDIYAQWHHQIPQPIKKIRPTGTRYSTFSSTSTDFLSTSISSEAFQGFFSPPRDVVESDEL</sequence>
<reference evidence="17" key="1">
    <citation type="submission" date="2025-08" db="UniProtKB">
        <authorList>
            <consortium name="Ensembl"/>
        </authorList>
    </citation>
    <scope>IDENTIFICATION</scope>
</reference>
<evidence type="ECO:0000256" key="6">
    <source>
        <dbReference type="ARBA" id="ARBA00023054"/>
    </source>
</evidence>
<keyword evidence="4" id="KW-0597">Phosphoprotein</keyword>
<feature type="compositionally biased region" description="Basic and acidic residues" evidence="15">
    <location>
        <begin position="143"/>
        <end position="171"/>
    </location>
</feature>
<dbReference type="SMART" id="SM00408">
    <property type="entry name" value="IGc2"/>
    <property type="match status" value="5"/>
</dbReference>
<comment type="similarity">
    <text evidence="12">Belongs to the myotilin/palladin family.</text>
</comment>
<dbReference type="GO" id="GO:0030018">
    <property type="term" value="C:Z disc"/>
    <property type="evidence" value="ECO:0007669"/>
    <property type="project" value="UniProtKB-SubCell"/>
</dbReference>
<organism evidence="17 18">
    <name type="scientific">Leptobrachium leishanense</name>
    <name type="common">Leishan spiny toad</name>
    <dbReference type="NCBI Taxonomy" id="445787"/>
    <lineage>
        <taxon>Eukaryota</taxon>
        <taxon>Metazoa</taxon>
        <taxon>Chordata</taxon>
        <taxon>Craniata</taxon>
        <taxon>Vertebrata</taxon>
        <taxon>Euteleostomi</taxon>
        <taxon>Amphibia</taxon>
        <taxon>Batrachia</taxon>
        <taxon>Anura</taxon>
        <taxon>Pelobatoidea</taxon>
        <taxon>Megophryidae</taxon>
        <taxon>Leptobrachium</taxon>
    </lineage>
</organism>
<dbReference type="Pfam" id="PF07679">
    <property type="entry name" value="I-set"/>
    <property type="match status" value="5"/>
</dbReference>
<gene>
    <name evidence="17" type="primary">MYPN</name>
</gene>
<evidence type="ECO:0000256" key="5">
    <source>
        <dbReference type="ARBA" id="ARBA00022737"/>
    </source>
</evidence>
<dbReference type="PANTHER" id="PTHR47633:SF13">
    <property type="entry name" value="MYOPALLADIN"/>
    <property type="match status" value="1"/>
</dbReference>
<evidence type="ECO:0000256" key="11">
    <source>
        <dbReference type="ARBA" id="ARBA00058480"/>
    </source>
</evidence>
<dbReference type="Gene3D" id="2.60.40.10">
    <property type="entry name" value="Immunoglobulins"/>
    <property type="match status" value="5"/>
</dbReference>
<feature type="compositionally biased region" description="Basic residues" evidence="15">
    <location>
        <begin position="209"/>
        <end position="225"/>
    </location>
</feature>
<evidence type="ECO:0000313" key="18">
    <source>
        <dbReference type="Proteomes" id="UP000694569"/>
    </source>
</evidence>
<keyword evidence="18" id="KW-1185">Reference proteome</keyword>
<dbReference type="GO" id="GO:0003779">
    <property type="term" value="F:actin binding"/>
    <property type="evidence" value="ECO:0007669"/>
    <property type="project" value="UniProtKB-KW"/>
</dbReference>
<dbReference type="OrthoDB" id="6612025at2759"/>
<protein>
    <recommendedName>
        <fullName evidence="14">Myopalladin</fullName>
    </recommendedName>
</protein>
<dbReference type="SMART" id="SM00409">
    <property type="entry name" value="IG"/>
    <property type="match status" value="5"/>
</dbReference>
<dbReference type="FunFam" id="2.60.40.10:FF:000032">
    <property type="entry name" value="palladin isoform X1"/>
    <property type="match status" value="2"/>
</dbReference>
<feature type="region of interest" description="Disordered" evidence="15">
    <location>
        <begin position="97"/>
        <end position="185"/>
    </location>
</feature>
<comment type="subcellular location">
    <subcellularLocation>
        <location evidence="2">Cytoplasm</location>
        <location evidence="2">Myofibril</location>
        <location evidence="2">Sarcomere</location>
        <location evidence="2">Z line</location>
    </subcellularLocation>
    <subcellularLocation>
        <location evidence="1">Nucleus</location>
    </subcellularLocation>
</comment>
<keyword evidence="9" id="KW-0539">Nucleus</keyword>
<evidence type="ECO:0000256" key="3">
    <source>
        <dbReference type="ARBA" id="ARBA00022490"/>
    </source>
</evidence>
<accession>A0A8C5PW77</accession>
<proteinExistence type="inferred from homology"/>
<feature type="domain" description="Ig-like" evidence="16">
    <location>
        <begin position="1076"/>
        <end position="1165"/>
    </location>
</feature>
<dbReference type="Ensembl" id="ENSLLET00000029499.1">
    <property type="protein sequence ID" value="ENSLLEP00000028390.1"/>
    <property type="gene ID" value="ENSLLEG00000018050.1"/>
</dbReference>
<evidence type="ECO:0000256" key="9">
    <source>
        <dbReference type="ARBA" id="ARBA00023242"/>
    </source>
</evidence>
<feature type="domain" description="Ig-like" evidence="16">
    <location>
        <begin position="1174"/>
        <end position="1265"/>
    </location>
</feature>
<feature type="region of interest" description="Disordered" evidence="15">
    <location>
        <begin position="206"/>
        <end position="250"/>
    </location>
</feature>
<feature type="region of interest" description="Disordered" evidence="15">
    <location>
        <begin position="393"/>
        <end position="430"/>
    </location>
</feature>
<dbReference type="PROSITE" id="PS50835">
    <property type="entry name" value="IG_LIKE"/>
    <property type="match status" value="5"/>
</dbReference>
<dbReference type="SUPFAM" id="SSF48726">
    <property type="entry name" value="Immunoglobulin"/>
    <property type="match status" value="5"/>
</dbReference>
<dbReference type="FunFam" id="2.60.40.10:FF:000399">
    <property type="entry name" value="myopalladin isoform X1"/>
    <property type="match status" value="1"/>
</dbReference>
<feature type="domain" description="Ig-like" evidence="16">
    <location>
        <begin position="464"/>
        <end position="560"/>
    </location>
</feature>
<comment type="subunit">
    <text evidence="13">Interacts with TTN/titin, NEB, NEBL, ACTN2 and CARP.</text>
</comment>
<dbReference type="FunFam" id="2.60.40.10:FF:000256">
    <property type="entry name" value="myopalladin isoform X1"/>
    <property type="match status" value="1"/>
</dbReference>
<feature type="compositionally biased region" description="Polar residues" evidence="15">
    <location>
        <begin position="101"/>
        <end position="115"/>
    </location>
</feature>
<evidence type="ECO:0000256" key="14">
    <source>
        <dbReference type="ARBA" id="ARBA00070767"/>
    </source>
</evidence>
<dbReference type="FunFam" id="2.60.40.10:FF:001108">
    <property type="entry name" value="palladin isoform X2"/>
    <property type="match status" value="1"/>
</dbReference>
<name>A0A8C5PW77_9ANUR</name>
<feature type="region of interest" description="Disordered" evidence="15">
    <location>
        <begin position="1"/>
        <end position="30"/>
    </location>
</feature>
<evidence type="ECO:0000256" key="12">
    <source>
        <dbReference type="ARBA" id="ARBA00061540"/>
    </source>
</evidence>